<name>A0AAV2RKV5_MEGNR</name>
<reference evidence="1 2" key="1">
    <citation type="submission" date="2024-05" db="EMBL/GenBank/DDBJ databases">
        <authorList>
            <person name="Wallberg A."/>
        </authorList>
    </citation>
    <scope>NUCLEOTIDE SEQUENCE [LARGE SCALE GENOMIC DNA]</scope>
</reference>
<protein>
    <submittedName>
        <fullName evidence="1">Uncharacterized protein</fullName>
    </submittedName>
</protein>
<gene>
    <name evidence="1" type="ORF">MNOR_LOCUS25383</name>
</gene>
<organism evidence="1 2">
    <name type="scientific">Meganyctiphanes norvegica</name>
    <name type="common">Northern krill</name>
    <name type="synonym">Thysanopoda norvegica</name>
    <dbReference type="NCBI Taxonomy" id="48144"/>
    <lineage>
        <taxon>Eukaryota</taxon>
        <taxon>Metazoa</taxon>
        <taxon>Ecdysozoa</taxon>
        <taxon>Arthropoda</taxon>
        <taxon>Crustacea</taxon>
        <taxon>Multicrustacea</taxon>
        <taxon>Malacostraca</taxon>
        <taxon>Eumalacostraca</taxon>
        <taxon>Eucarida</taxon>
        <taxon>Euphausiacea</taxon>
        <taxon>Euphausiidae</taxon>
        <taxon>Meganyctiphanes</taxon>
    </lineage>
</organism>
<dbReference type="EMBL" id="CAXKWB010024170">
    <property type="protein sequence ID" value="CAL4126118.1"/>
    <property type="molecule type" value="Genomic_DNA"/>
</dbReference>
<dbReference type="Proteomes" id="UP001497623">
    <property type="component" value="Unassembled WGS sequence"/>
</dbReference>
<dbReference type="AlphaFoldDB" id="A0AAV2RKV5"/>
<accession>A0AAV2RKV5</accession>
<proteinExistence type="predicted"/>
<sequence length="102" mass="11788">MFLRNHLRMSTKSLPSARQVPVNKVLLTPMDQSQSHITSISLLTELSCHSLRVTPLSTDRELHLIRLVDPDLLILIHLKRKLCTETKGFKMKPFFFIALCNY</sequence>
<evidence type="ECO:0000313" key="2">
    <source>
        <dbReference type="Proteomes" id="UP001497623"/>
    </source>
</evidence>
<comment type="caution">
    <text evidence="1">The sequence shown here is derived from an EMBL/GenBank/DDBJ whole genome shotgun (WGS) entry which is preliminary data.</text>
</comment>
<keyword evidence="2" id="KW-1185">Reference proteome</keyword>
<evidence type="ECO:0000313" key="1">
    <source>
        <dbReference type="EMBL" id="CAL4126118.1"/>
    </source>
</evidence>